<keyword evidence="1" id="KW-0808">Transferase</keyword>
<dbReference type="PANTHER" id="PTHR35526">
    <property type="entry name" value="ANTI-SIGMA-F FACTOR RSBW-RELATED"/>
    <property type="match status" value="1"/>
</dbReference>
<evidence type="ECO:0000313" key="3">
    <source>
        <dbReference type="EMBL" id="RFS82085.1"/>
    </source>
</evidence>
<evidence type="ECO:0000313" key="4">
    <source>
        <dbReference type="Proteomes" id="UP000262882"/>
    </source>
</evidence>
<reference evidence="3 4" key="1">
    <citation type="submission" date="2018-08" db="EMBL/GenBank/DDBJ databases">
        <title>Actinomadura spongicola sp. nov., isolated from marine sponge Leucetta chagosensis.</title>
        <authorList>
            <person name="Li L."/>
            <person name="Lin H.W."/>
        </authorList>
    </citation>
    <scope>NUCLEOTIDE SEQUENCE [LARGE SCALE GENOMIC DNA]</scope>
    <source>
        <strain evidence="3 4">LHW52907</strain>
    </source>
</reference>
<proteinExistence type="predicted"/>
<dbReference type="SUPFAM" id="SSF55874">
    <property type="entry name" value="ATPase domain of HSP90 chaperone/DNA topoisomerase II/histidine kinase"/>
    <property type="match status" value="1"/>
</dbReference>
<evidence type="ECO:0000259" key="2">
    <source>
        <dbReference type="Pfam" id="PF13581"/>
    </source>
</evidence>
<protein>
    <submittedName>
        <fullName evidence="3">ATP-binding protein</fullName>
    </submittedName>
</protein>
<feature type="domain" description="Histidine kinase/HSP90-like ATPase" evidence="2">
    <location>
        <begin position="33"/>
        <end position="151"/>
    </location>
</feature>
<keyword evidence="3" id="KW-0067">ATP-binding</keyword>
<dbReference type="PANTHER" id="PTHR35526:SF3">
    <property type="entry name" value="ANTI-SIGMA-F FACTOR RSBW"/>
    <property type="match status" value="1"/>
</dbReference>
<sequence>MQRKEEGEMVAKVVQAGELDISCRADVTVPGMVRSLVGFRLAEWGLERVAGDVLLVAGELVANAVQSALDREIWVKLTREAGAVVVAVWDPSEGMPVARPVVEMTLDDVDGDAWALEPGCEEGGRGLQIVQALASGCGVKVTPPVGKWVWAAVAC</sequence>
<gene>
    <name evidence="3" type="ORF">D0T12_27950</name>
</gene>
<evidence type="ECO:0000256" key="1">
    <source>
        <dbReference type="ARBA" id="ARBA00022527"/>
    </source>
</evidence>
<dbReference type="InterPro" id="IPR036890">
    <property type="entry name" value="HATPase_C_sf"/>
</dbReference>
<keyword evidence="3" id="KW-0547">Nucleotide-binding</keyword>
<dbReference type="GO" id="GO:0005524">
    <property type="term" value="F:ATP binding"/>
    <property type="evidence" value="ECO:0007669"/>
    <property type="project" value="UniProtKB-KW"/>
</dbReference>
<dbReference type="Proteomes" id="UP000262882">
    <property type="component" value="Unassembled WGS sequence"/>
</dbReference>
<name>A0A372G9M2_9ACTN</name>
<dbReference type="InterPro" id="IPR050267">
    <property type="entry name" value="Anti-sigma-factor_SerPK"/>
</dbReference>
<dbReference type="EMBL" id="QVNQ01000010">
    <property type="protein sequence ID" value="RFS82085.1"/>
    <property type="molecule type" value="Genomic_DNA"/>
</dbReference>
<dbReference type="InterPro" id="IPR003594">
    <property type="entry name" value="HATPase_dom"/>
</dbReference>
<keyword evidence="1" id="KW-0723">Serine/threonine-protein kinase</keyword>
<keyword evidence="4" id="KW-1185">Reference proteome</keyword>
<organism evidence="3 4">
    <name type="scientific">Actinomadura spongiicola</name>
    <dbReference type="NCBI Taxonomy" id="2303421"/>
    <lineage>
        <taxon>Bacteria</taxon>
        <taxon>Bacillati</taxon>
        <taxon>Actinomycetota</taxon>
        <taxon>Actinomycetes</taxon>
        <taxon>Streptosporangiales</taxon>
        <taxon>Thermomonosporaceae</taxon>
        <taxon>Actinomadura</taxon>
    </lineage>
</organism>
<keyword evidence="1" id="KW-0418">Kinase</keyword>
<accession>A0A372G9M2</accession>
<dbReference type="CDD" id="cd16936">
    <property type="entry name" value="HATPase_RsbW-like"/>
    <property type="match status" value="1"/>
</dbReference>
<comment type="caution">
    <text evidence="3">The sequence shown here is derived from an EMBL/GenBank/DDBJ whole genome shotgun (WGS) entry which is preliminary data.</text>
</comment>
<dbReference type="Pfam" id="PF13581">
    <property type="entry name" value="HATPase_c_2"/>
    <property type="match status" value="1"/>
</dbReference>
<dbReference type="Gene3D" id="3.30.565.10">
    <property type="entry name" value="Histidine kinase-like ATPase, C-terminal domain"/>
    <property type="match status" value="1"/>
</dbReference>
<dbReference type="AlphaFoldDB" id="A0A372G9M2"/>
<dbReference type="GO" id="GO:0004674">
    <property type="term" value="F:protein serine/threonine kinase activity"/>
    <property type="evidence" value="ECO:0007669"/>
    <property type="project" value="UniProtKB-KW"/>
</dbReference>